<organism evidence="1 2">
    <name type="scientific">Leucogyrophana mollusca</name>
    <dbReference type="NCBI Taxonomy" id="85980"/>
    <lineage>
        <taxon>Eukaryota</taxon>
        <taxon>Fungi</taxon>
        <taxon>Dikarya</taxon>
        <taxon>Basidiomycota</taxon>
        <taxon>Agaricomycotina</taxon>
        <taxon>Agaricomycetes</taxon>
        <taxon>Agaricomycetidae</taxon>
        <taxon>Boletales</taxon>
        <taxon>Boletales incertae sedis</taxon>
        <taxon>Leucogyrophana</taxon>
    </lineage>
</organism>
<evidence type="ECO:0000313" key="2">
    <source>
        <dbReference type="Proteomes" id="UP000790709"/>
    </source>
</evidence>
<proteinExistence type="predicted"/>
<dbReference type="Proteomes" id="UP000790709">
    <property type="component" value="Unassembled WGS sequence"/>
</dbReference>
<gene>
    <name evidence="1" type="ORF">BV22DRAFT_909871</name>
</gene>
<accession>A0ACB8AYI1</accession>
<comment type="caution">
    <text evidence="1">The sequence shown here is derived from an EMBL/GenBank/DDBJ whole genome shotgun (WGS) entry which is preliminary data.</text>
</comment>
<protein>
    <submittedName>
        <fullName evidence="1">Uncharacterized protein</fullName>
    </submittedName>
</protein>
<keyword evidence="2" id="KW-1185">Reference proteome</keyword>
<dbReference type="EMBL" id="MU266798">
    <property type="protein sequence ID" value="KAH7918372.1"/>
    <property type="molecule type" value="Genomic_DNA"/>
</dbReference>
<name>A0ACB8AYI1_9AGAM</name>
<reference evidence="1" key="1">
    <citation type="journal article" date="2021" name="New Phytol.">
        <title>Evolutionary innovations through gain and loss of genes in the ectomycorrhizal Boletales.</title>
        <authorList>
            <person name="Wu G."/>
            <person name="Miyauchi S."/>
            <person name="Morin E."/>
            <person name="Kuo A."/>
            <person name="Drula E."/>
            <person name="Varga T."/>
            <person name="Kohler A."/>
            <person name="Feng B."/>
            <person name="Cao Y."/>
            <person name="Lipzen A."/>
            <person name="Daum C."/>
            <person name="Hundley H."/>
            <person name="Pangilinan J."/>
            <person name="Johnson J."/>
            <person name="Barry K."/>
            <person name="LaButti K."/>
            <person name="Ng V."/>
            <person name="Ahrendt S."/>
            <person name="Min B."/>
            <person name="Choi I.G."/>
            <person name="Park H."/>
            <person name="Plett J.M."/>
            <person name="Magnuson J."/>
            <person name="Spatafora J.W."/>
            <person name="Nagy L.G."/>
            <person name="Henrissat B."/>
            <person name="Grigoriev I.V."/>
            <person name="Yang Z.L."/>
            <person name="Xu J."/>
            <person name="Martin F.M."/>
        </authorList>
    </citation>
    <scope>NUCLEOTIDE SEQUENCE</scope>
    <source>
        <strain evidence="1">KUC20120723A-06</strain>
    </source>
</reference>
<sequence>MLDLAFSRLVVPPPVLRTFPPVHRTEHCPVSFCMFSLSIMVLSTHCLYLVLFIFRLSH</sequence>
<evidence type="ECO:0000313" key="1">
    <source>
        <dbReference type="EMBL" id="KAH7918372.1"/>
    </source>
</evidence>